<dbReference type="EMBL" id="JAHCDA010000004">
    <property type="protein sequence ID" value="MBS7813379.1"/>
    <property type="molecule type" value="Genomic_DNA"/>
</dbReference>
<keyword evidence="1 4" id="KW-0808">Transferase</keyword>
<dbReference type="Pfam" id="PF13439">
    <property type="entry name" value="Glyco_transf_4"/>
    <property type="match status" value="1"/>
</dbReference>
<dbReference type="SUPFAM" id="SSF53756">
    <property type="entry name" value="UDP-Glycosyltransferase/glycogen phosphorylase"/>
    <property type="match status" value="1"/>
</dbReference>
<keyword evidence="5" id="KW-1185">Reference proteome</keyword>
<evidence type="ECO:0000259" key="3">
    <source>
        <dbReference type="Pfam" id="PF13439"/>
    </source>
</evidence>
<dbReference type="RefSeq" id="WP_213672062.1">
    <property type="nucleotide sequence ID" value="NZ_JAHCDA010000004.1"/>
</dbReference>
<evidence type="ECO:0000313" key="4">
    <source>
        <dbReference type="EMBL" id="MBS7813379.1"/>
    </source>
</evidence>
<comment type="caution">
    <text evidence="4">The sequence shown here is derived from an EMBL/GenBank/DDBJ whole genome shotgun (WGS) entry which is preliminary data.</text>
</comment>
<evidence type="ECO:0000256" key="1">
    <source>
        <dbReference type="ARBA" id="ARBA00022679"/>
    </source>
</evidence>
<gene>
    <name evidence="4" type="ORF">KHU32_20725</name>
</gene>
<dbReference type="PANTHER" id="PTHR46401:SF2">
    <property type="entry name" value="GLYCOSYLTRANSFERASE WBBK-RELATED"/>
    <property type="match status" value="1"/>
</dbReference>
<dbReference type="Gene3D" id="3.40.50.2000">
    <property type="entry name" value="Glycogen Phosphorylase B"/>
    <property type="match status" value="2"/>
</dbReference>
<reference evidence="4 5" key="1">
    <citation type="submission" date="2021-05" db="EMBL/GenBank/DDBJ databases">
        <title>Roseococcus sp. XZZS9, whole genome shotgun sequencing project.</title>
        <authorList>
            <person name="Zhao G."/>
            <person name="Shen L."/>
        </authorList>
    </citation>
    <scope>NUCLEOTIDE SEQUENCE [LARGE SCALE GENOMIC DNA]</scope>
    <source>
        <strain evidence="4 5">XZZS9</strain>
    </source>
</reference>
<dbReference type="CDD" id="cd03809">
    <property type="entry name" value="GT4_MtfB-like"/>
    <property type="match status" value="1"/>
</dbReference>
<dbReference type="PANTHER" id="PTHR46401">
    <property type="entry name" value="GLYCOSYLTRANSFERASE WBBK-RELATED"/>
    <property type="match status" value="1"/>
</dbReference>
<keyword evidence="4" id="KW-0328">Glycosyltransferase</keyword>
<sequence>MRIARTMKGKRVVLDGYNLLMPRGTGIATYARTLALSLGALGAEVGVLAPVQFRTSRKWPDLNEVKFHEALPAPDIRPGMRWARNLSDFLGSFGSFRPEPLKLRGVASGSGEALLPDNIELLLAHRLVERAEARFSMLGRDLNVRLPNAPSVFHSTYHLPIRIHGAANIYTIHDLIPLRLPGTTRDNKRYTYRLLKHVTARADHIVTVSEHSRRDIMELLDVPPERVTNTYQAVAMPADVLAREADHVAEVVRRIFDLEYQEYFLFFGAIEPKKNVLKLINAYVSSGAESPLVIVGSEAWMADAEMERLRDPSFESFHILGTEIRRRHRVRHIKYLPRNLLLYLIQGARAVVFPSLYEGFGLPVLEAMMLGTPVITSKTSSLEEVAGEAALLVDPRDASSISSAIRVMDNDADLRRHLSQLGRIQAQKFSEHSYRERLDELYRRVA</sequence>
<name>A0ABS5QI73_9PROT</name>
<feature type="domain" description="Glycosyl transferase family 1" evidence="2">
    <location>
        <begin position="260"/>
        <end position="423"/>
    </location>
</feature>
<dbReference type="EC" id="2.4.-.-" evidence="4"/>
<evidence type="ECO:0000313" key="5">
    <source>
        <dbReference type="Proteomes" id="UP000766336"/>
    </source>
</evidence>
<dbReference type="Pfam" id="PF00534">
    <property type="entry name" value="Glycos_transf_1"/>
    <property type="match status" value="1"/>
</dbReference>
<organism evidence="4 5">
    <name type="scientific">Roseococcus pinisoli</name>
    <dbReference type="NCBI Taxonomy" id="2835040"/>
    <lineage>
        <taxon>Bacteria</taxon>
        <taxon>Pseudomonadati</taxon>
        <taxon>Pseudomonadota</taxon>
        <taxon>Alphaproteobacteria</taxon>
        <taxon>Acetobacterales</taxon>
        <taxon>Roseomonadaceae</taxon>
        <taxon>Roseococcus</taxon>
    </lineage>
</organism>
<feature type="domain" description="Glycosyltransferase subfamily 4-like N-terminal" evidence="3">
    <location>
        <begin position="149"/>
        <end position="228"/>
    </location>
</feature>
<dbReference type="GO" id="GO:0016757">
    <property type="term" value="F:glycosyltransferase activity"/>
    <property type="evidence" value="ECO:0007669"/>
    <property type="project" value="UniProtKB-KW"/>
</dbReference>
<dbReference type="InterPro" id="IPR001296">
    <property type="entry name" value="Glyco_trans_1"/>
</dbReference>
<proteinExistence type="predicted"/>
<dbReference type="InterPro" id="IPR028098">
    <property type="entry name" value="Glyco_trans_4-like_N"/>
</dbReference>
<evidence type="ECO:0000259" key="2">
    <source>
        <dbReference type="Pfam" id="PF00534"/>
    </source>
</evidence>
<accession>A0ABS5QI73</accession>
<dbReference type="Proteomes" id="UP000766336">
    <property type="component" value="Unassembled WGS sequence"/>
</dbReference>
<protein>
    <submittedName>
        <fullName evidence="4">Glycosyltransferase</fullName>
        <ecNumber evidence="4">2.4.-.-</ecNumber>
    </submittedName>
</protein>